<sequence>MQPTDTNPSRDDENGPGEKNLAITARDIHVTYEDGTEAVQGVDISVRSGEFFGFLGPNGAGKTTTIKTLVTLLHPTQGTVQINGYDVSENPTAVCESIGYMSQETSVDKEFTARENVRFACKIYGVPEGERAQRVDELLELVNLLDVADKRAETFSGGMKKRLDAATALVHQPPVVFLDEPTTGLDPEARLTFWEYLQSINDHGTTVFLTTQYLEEVDRLCDRLSIIQDGQLLTTDTPDSLKSDVGGDILKLEVTDTSSQSIDSAERVVRQSDVFDDPSVKTTESGLRIRDRNARERTSELFVSLHEADITVTGFDIRSPTLDDVFVQLTGEQSNSDGKEPSKTEAEAEAKQRVMK</sequence>
<proteinExistence type="inferred from homology"/>
<dbReference type="GO" id="GO:0005524">
    <property type="term" value="F:ATP binding"/>
    <property type="evidence" value="ECO:0007669"/>
    <property type="project" value="UniProtKB-KW"/>
</dbReference>
<evidence type="ECO:0000313" key="8">
    <source>
        <dbReference type="Proteomes" id="UP001596414"/>
    </source>
</evidence>
<dbReference type="Pfam" id="PF00005">
    <property type="entry name" value="ABC_tran"/>
    <property type="match status" value="1"/>
</dbReference>
<name>A0ABD5XDS1_9EURY</name>
<gene>
    <name evidence="7" type="ORF">ACFQJ7_17095</name>
</gene>
<organism evidence="7 8">
    <name type="scientific">Halovenus rubra</name>
    <dbReference type="NCBI Taxonomy" id="869890"/>
    <lineage>
        <taxon>Archaea</taxon>
        <taxon>Methanobacteriati</taxon>
        <taxon>Methanobacteriota</taxon>
        <taxon>Stenosarchaea group</taxon>
        <taxon>Halobacteria</taxon>
        <taxon>Halobacteriales</taxon>
        <taxon>Haloarculaceae</taxon>
        <taxon>Halovenus</taxon>
    </lineage>
</organism>
<evidence type="ECO:0000259" key="6">
    <source>
        <dbReference type="PROSITE" id="PS50893"/>
    </source>
</evidence>
<dbReference type="Pfam" id="PF13732">
    <property type="entry name" value="DrrA1-3_C"/>
    <property type="match status" value="1"/>
</dbReference>
<keyword evidence="1" id="KW-0813">Transport</keyword>
<feature type="region of interest" description="Disordered" evidence="5">
    <location>
        <begin position="331"/>
        <end position="356"/>
    </location>
</feature>
<feature type="region of interest" description="Disordered" evidence="5">
    <location>
        <begin position="1"/>
        <end position="20"/>
    </location>
</feature>
<keyword evidence="3 7" id="KW-0067">ATP-binding</keyword>
<dbReference type="PANTHER" id="PTHR43582:SF2">
    <property type="entry name" value="LINEARMYCIN RESISTANCE ATP-BINDING PROTEIN LNRL"/>
    <property type="match status" value="1"/>
</dbReference>
<dbReference type="InterPro" id="IPR005894">
    <property type="entry name" value="DrrA"/>
</dbReference>
<dbReference type="PROSITE" id="PS50893">
    <property type="entry name" value="ABC_TRANSPORTER_2"/>
    <property type="match status" value="1"/>
</dbReference>
<evidence type="ECO:0000313" key="7">
    <source>
        <dbReference type="EMBL" id="MFC7127714.1"/>
    </source>
</evidence>
<dbReference type="Gene3D" id="3.40.50.300">
    <property type="entry name" value="P-loop containing nucleotide triphosphate hydrolases"/>
    <property type="match status" value="1"/>
</dbReference>
<accession>A0ABD5XDS1</accession>
<dbReference type="Proteomes" id="UP001596414">
    <property type="component" value="Unassembled WGS sequence"/>
</dbReference>
<evidence type="ECO:0000256" key="3">
    <source>
        <dbReference type="ARBA" id="ARBA00022840"/>
    </source>
</evidence>
<reference evidence="7 8" key="1">
    <citation type="journal article" date="2014" name="Int. J. Syst. Evol. Microbiol.">
        <title>Complete genome sequence of Corynebacterium casei LMG S-19264T (=DSM 44701T), isolated from a smear-ripened cheese.</title>
        <authorList>
            <consortium name="US DOE Joint Genome Institute (JGI-PGF)"/>
            <person name="Walter F."/>
            <person name="Albersmeier A."/>
            <person name="Kalinowski J."/>
            <person name="Ruckert C."/>
        </authorList>
    </citation>
    <scope>NUCLEOTIDE SEQUENCE [LARGE SCALE GENOMIC DNA]</scope>
    <source>
        <strain evidence="7 8">CGMCC 4.7215</strain>
    </source>
</reference>
<dbReference type="PANTHER" id="PTHR43582">
    <property type="entry name" value="LINEARMYCIN RESISTANCE ATP-BINDING PROTEIN LNRL"/>
    <property type="match status" value="1"/>
</dbReference>
<evidence type="ECO:0000256" key="5">
    <source>
        <dbReference type="SAM" id="MobiDB-lite"/>
    </source>
</evidence>
<dbReference type="InterPro" id="IPR027417">
    <property type="entry name" value="P-loop_NTPase"/>
</dbReference>
<evidence type="ECO:0000256" key="4">
    <source>
        <dbReference type="ARBA" id="ARBA00049985"/>
    </source>
</evidence>
<feature type="compositionally biased region" description="Basic and acidic residues" evidence="5">
    <location>
        <begin position="337"/>
        <end position="356"/>
    </location>
</feature>
<dbReference type="InterPro" id="IPR025302">
    <property type="entry name" value="DrrA1/2-like_C"/>
</dbReference>
<dbReference type="RefSeq" id="WP_267636828.1">
    <property type="nucleotide sequence ID" value="NZ_JAODIY010000006.1"/>
</dbReference>
<feature type="domain" description="ABC transporter" evidence="6">
    <location>
        <begin position="23"/>
        <end position="254"/>
    </location>
</feature>
<evidence type="ECO:0000256" key="2">
    <source>
        <dbReference type="ARBA" id="ARBA00022741"/>
    </source>
</evidence>
<keyword evidence="2" id="KW-0547">Nucleotide-binding</keyword>
<dbReference type="EMBL" id="JBHSZQ010000052">
    <property type="protein sequence ID" value="MFC7127714.1"/>
    <property type="molecule type" value="Genomic_DNA"/>
</dbReference>
<protein>
    <submittedName>
        <fullName evidence="7">ATP-binding cassette domain-containing protein</fullName>
    </submittedName>
</protein>
<dbReference type="InterPro" id="IPR003439">
    <property type="entry name" value="ABC_transporter-like_ATP-bd"/>
</dbReference>
<comment type="similarity">
    <text evidence="4">Belongs to the ABC transporter superfamily. Drug exporter-1 (DrugE1) (TC 3.A.1.105) family.</text>
</comment>
<evidence type="ECO:0000256" key="1">
    <source>
        <dbReference type="ARBA" id="ARBA00022448"/>
    </source>
</evidence>
<dbReference type="InterPro" id="IPR003593">
    <property type="entry name" value="AAA+_ATPase"/>
</dbReference>
<dbReference type="SUPFAM" id="SSF52540">
    <property type="entry name" value="P-loop containing nucleoside triphosphate hydrolases"/>
    <property type="match status" value="1"/>
</dbReference>
<comment type="caution">
    <text evidence="7">The sequence shown here is derived from an EMBL/GenBank/DDBJ whole genome shotgun (WGS) entry which is preliminary data.</text>
</comment>
<dbReference type="AlphaFoldDB" id="A0ABD5XDS1"/>
<dbReference type="SMART" id="SM00382">
    <property type="entry name" value="AAA"/>
    <property type="match status" value="1"/>
</dbReference>
<dbReference type="NCBIfam" id="TIGR01188">
    <property type="entry name" value="drrA"/>
    <property type="match status" value="1"/>
</dbReference>